<evidence type="ECO:0000313" key="4">
    <source>
        <dbReference type="Proteomes" id="UP000178121"/>
    </source>
</evidence>
<protein>
    <submittedName>
        <fullName evidence="3">Uncharacterized protein</fullName>
    </submittedName>
</protein>
<evidence type="ECO:0000256" key="2">
    <source>
        <dbReference type="SAM" id="Phobius"/>
    </source>
</evidence>
<evidence type="ECO:0000256" key="1">
    <source>
        <dbReference type="SAM" id="MobiDB-lite"/>
    </source>
</evidence>
<reference evidence="3 4" key="1">
    <citation type="journal article" date="2016" name="Nat. Commun.">
        <title>Thousands of microbial genomes shed light on interconnected biogeochemical processes in an aquifer system.</title>
        <authorList>
            <person name="Anantharaman K."/>
            <person name="Brown C.T."/>
            <person name="Hug L.A."/>
            <person name="Sharon I."/>
            <person name="Castelle C.J."/>
            <person name="Probst A.J."/>
            <person name="Thomas B.C."/>
            <person name="Singh A."/>
            <person name="Wilkins M.J."/>
            <person name="Karaoz U."/>
            <person name="Brodie E.L."/>
            <person name="Williams K.H."/>
            <person name="Hubbard S.S."/>
            <person name="Banfield J.F."/>
        </authorList>
    </citation>
    <scope>NUCLEOTIDE SEQUENCE [LARGE SCALE GENOMIC DNA]</scope>
</reference>
<organism evidence="3 4">
    <name type="scientific">Candidatus Taylorbacteria bacterium RIFCSPHIGHO2_01_FULL_51_15</name>
    <dbReference type="NCBI Taxonomy" id="1802304"/>
    <lineage>
        <taxon>Bacteria</taxon>
        <taxon>Candidatus Tayloriibacteriota</taxon>
    </lineage>
</organism>
<proteinExistence type="predicted"/>
<feature type="compositionally biased region" description="Basic and acidic residues" evidence="1">
    <location>
        <begin position="183"/>
        <end position="198"/>
    </location>
</feature>
<dbReference type="AlphaFoldDB" id="A0A1G2MCJ3"/>
<keyword evidence="2" id="KW-0472">Membrane</keyword>
<feature type="region of interest" description="Disordered" evidence="1">
    <location>
        <begin position="171"/>
        <end position="198"/>
    </location>
</feature>
<gene>
    <name evidence="3" type="ORF">A2849_02350</name>
</gene>
<name>A0A1G2MCJ3_9BACT</name>
<feature type="transmembrane region" description="Helical" evidence="2">
    <location>
        <begin position="86"/>
        <end position="114"/>
    </location>
</feature>
<comment type="caution">
    <text evidence="3">The sequence shown here is derived from an EMBL/GenBank/DDBJ whole genome shotgun (WGS) entry which is preliminary data.</text>
</comment>
<keyword evidence="2" id="KW-1133">Transmembrane helix</keyword>
<accession>A0A1G2MCJ3</accession>
<feature type="transmembrane region" description="Helical" evidence="2">
    <location>
        <begin position="6"/>
        <end position="25"/>
    </location>
</feature>
<evidence type="ECO:0000313" key="3">
    <source>
        <dbReference type="EMBL" id="OHA21630.1"/>
    </source>
</evidence>
<keyword evidence="2" id="KW-0812">Transmembrane</keyword>
<dbReference type="Proteomes" id="UP000178121">
    <property type="component" value="Unassembled WGS sequence"/>
</dbReference>
<dbReference type="EMBL" id="MHRI01000006">
    <property type="protein sequence ID" value="OHA21630.1"/>
    <property type="molecule type" value="Genomic_DNA"/>
</dbReference>
<sequence length="198" mass="22412">MESTYTYVTQSAILAVFFGIGLYQLDRWLGVKLCRLGYNLTHKDPRPASVVRGFIYGQRWEAQTAIASIVSTAAFGYMLYRGEKDLVAMIIMWGIDVPLMIIGFRIGAPIYGIFKRKEKIFASLDRMEEQIGQTDLSTERAKVISSASGLAVKAQNRFWDLIWPIDRKSAKPIPSEVPQAAAPKEEDPREALRRYTRS</sequence>